<dbReference type="SUPFAM" id="SSF56784">
    <property type="entry name" value="HAD-like"/>
    <property type="match status" value="1"/>
</dbReference>
<dbReference type="Proteomes" id="UP000324800">
    <property type="component" value="Unassembled WGS sequence"/>
</dbReference>
<evidence type="ECO:0000313" key="2">
    <source>
        <dbReference type="Proteomes" id="UP000324800"/>
    </source>
</evidence>
<evidence type="ECO:0000313" key="1">
    <source>
        <dbReference type="EMBL" id="KAA6382680.1"/>
    </source>
</evidence>
<gene>
    <name evidence="1" type="ORF">EZS28_021791</name>
</gene>
<dbReference type="Gene3D" id="3.40.50.1000">
    <property type="entry name" value="HAD superfamily/HAD-like"/>
    <property type="match status" value="1"/>
</dbReference>
<accession>A0A5J4VJK9</accession>
<organism evidence="1 2">
    <name type="scientific">Streblomastix strix</name>
    <dbReference type="NCBI Taxonomy" id="222440"/>
    <lineage>
        <taxon>Eukaryota</taxon>
        <taxon>Metamonada</taxon>
        <taxon>Preaxostyla</taxon>
        <taxon>Oxymonadida</taxon>
        <taxon>Streblomastigidae</taxon>
        <taxon>Streblomastix</taxon>
    </lineage>
</organism>
<comment type="caution">
    <text evidence="1">The sequence shown here is derived from an EMBL/GenBank/DDBJ whole genome shotgun (WGS) entry which is preliminary data.</text>
</comment>
<dbReference type="InterPro" id="IPR036412">
    <property type="entry name" value="HAD-like_sf"/>
</dbReference>
<dbReference type="InterPro" id="IPR023214">
    <property type="entry name" value="HAD_sf"/>
</dbReference>
<sequence length="303" mass="34290">MTLPRVFASDLDGTLTRWDGTVDVDYLGPIMRKLQEEKGVDVVLISARPCLYVAQVARSIALDKTSQHSCIVVGTNGSEIFDLKKMQMIKLQPLCNQTIDEVIEFCRINTVGLEYYEMPNSIVCSINNEQHQWFCKQMKLQSKILSLDEIKMNCHQIPPSQIHLRSNTHSIEQKVIPFINSHILKHPQTKWARYYDNVVEISPSAQQIEGIIGLNEDITTDKGSALRWLCKNQFNCSMNDVCAIGDGDNDMEMLQQAGFSYAPANSSRGAKQSAKVTLPWENHENCVGKMIKMLFFGESKDKL</sequence>
<dbReference type="EMBL" id="SNRW01006647">
    <property type="protein sequence ID" value="KAA6382680.1"/>
    <property type="molecule type" value="Genomic_DNA"/>
</dbReference>
<dbReference type="PANTHER" id="PTHR10000:SF8">
    <property type="entry name" value="HAD SUPERFAMILY HYDROLASE-LIKE, TYPE 3"/>
    <property type="match status" value="1"/>
</dbReference>
<proteinExistence type="predicted"/>
<dbReference type="OrthoDB" id="27226at2759"/>
<dbReference type="GO" id="GO:0000287">
    <property type="term" value="F:magnesium ion binding"/>
    <property type="evidence" value="ECO:0007669"/>
    <property type="project" value="TreeGrafter"/>
</dbReference>
<dbReference type="AlphaFoldDB" id="A0A5J4VJK9"/>
<dbReference type="Gene3D" id="3.30.1240.10">
    <property type="match status" value="1"/>
</dbReference>
<dbReference type="GO" id="GO:0005829">
    <property type="term" value="C:cytosol"/>
    <property type="evidence" value="ECO:0007669"/>
    <property type="project" value="TreeGrafter"/>
</dbReference>
<reference evidence="1 2" key="1">
    <citation type="submission" date="2019-03" db="EMBL/GenBank/DDBJ databases">
        <title>Single cell metagenomics reveals metabolic interactions within the superorganism composed of flagellate Streblomastix strix and complex community of Bacteroidetes bacteria on its surface.</title>
        <authorList>
            <person name="Treitli S.C."/>
            <person name="Kolisko M."/>
            <person name="Husnik F."/>
            <person name="Keeling P."/>
            <person name="Hampl V."/>
        </authorList>
    </citation>
    <scope>NUCLEOTIDE SEQUENCE [LARGE SCALE GENOMIC DNA]</scope>
    <source>
        <strain evidence="1">ST1C</strain>
    </source>
</reference>
<dbReference type="PROSITE" id="PS01229">
    <property type="entry name" value="COF_2"/>
    <property type="match status" value="1"/>
</dbReference>
<dbReference type="PANTHER" id="PTHR10000">
    <property type="entry name" value="PHOSPHOSERINE PHOSPHATASE"/>
    <property type="match status" value="1"/>
</dbReference>
<dbReference type="Pfam" id="PF08282">
    <property type="entry name" value="Hydrolase_3"/>
    <property type="match status" value="1"/>
</dbReference>
<protein>
    <submittedName>
        <fullName evidence="1">Uncharacterized protein</fullName>
    </submittedName>
</protein>
<name>A0A5J4VJK9_9EUKA</name>
<dbReference type="GO" id="GO:0016791">
    <property type="term" value="F:phosphatase activity"/>
    <property type="evidence" value="ECO:0007669"/>
    <property type="project" value="TreeGrafter"/>
</dbReference>